<dbReference type="EMBL" id="GBXM01036588">
    <property type="protein sequence ID" value="JAH71989.1"/>
    <property type="molecule type" value="Transcribed_RNA"/>
</dbReference>
<protein>
    <submittedName>
        <fullName evidence="1">Uncharacterized protein</fullName>
    </submittedName>
</protein>
<accession>A0A0E9V1H8</accession>
<sequence>MSITEASKTSALVLISTLQKDVSVRIVEDLGSKQN</sequence>
<dbReference type="AlphaFoldDB" id="A0A0E9V1H8"/>
<organism evidence="1">
    <name type="scientific">Anguilla anguilla</name>
    <name type="common">European freshwater eel</name>
    <name type="synonym">Muraena anguilla</name>
    <dbReference type="NCBI Taxonomy" id="7936"/>
    <lineage>
        <taxon>Eukaryota</taxon>
        <taxon>Metazoa</taxon>
        <taxon>Chordata</taxon>
        <taxon>Craniata</taxon>
        <taxon>Vertebrata</taxon>
        <taxon>Euteleostomi</taxon>
        <taxon>Actinopterygii</taxon>
        <taxon>Neopterygii</taxon>
        <taxon>Teleostei</taxon>
        <taxon>Anguilliformes</taxon>
        <taxon>Anguillidae</taxon>
        <taxon>Anguilla</taxon>
    </lineage>
</organism>
<reference evidence="1" key="1">
    <citation type="submission" date="2014-11" db="EMBL/GenBank/DDBJ databases">
        <authorList>
            <person name="Amaro Gonzalez C."/>
        </authorList>
    </citation>
    <scope>NUCLEOTIDE SEQUENCE</scope>
</reference>
<evidence type="ECO:0000313" key="1">
    <source>
        <dbReference type="EMBL" id="JAH71989.1"/>
    </source>
</evidence>
<name>A0A0E9V1H8_ANGAN</name>
<proteinExistence type="predicted"/>
<reference evidence="1" key="2">
    <citation type="journal article" date="2015" name="Fish Shellfish Immunol.">
        <title>Early steps in the European eel (Anguilla anguilla)-Vibrio vulnificus interaction in the gills: Role of the RtxA13 toxin.</title>
        <authorList>
            <person name="Callol A."/>
            <person name="Pajuelo D."/>
            <person name="Ebbesson L."/>
            <person name="Teles M."/>
            <person name="MacKenzie S."/>
            <person name="Amaro C."/>
        </authorList>
    </citation>
    <scope>NUCLEOTIDE SEQUENCE</scope>
</reference>